<gene>
    <name evidence="1" type="ORF">PLICRDRAFT_46341</name>
</gene>
<accession>A0A0C9SXJ7</accession>
<organism evidence="1 2">
    <name type="scientific">Plicaturopsis crispa FD-325 SS-3</name>
    <dbReference type="NCBI Taxonomy" id="944288"/>
    <lineage>
        <taxon>Eukaryota</taxon>
        <taxon>Fungi</taxon>
        <taxon>Dikarya</taxon>
        <taxon>Basidiomycota</taxon>
        <taxon>Agaricomycotina</taxon>
        <taxon>Agaricomycetes</taxon>
        <taxon>Agaricomycetidae</taxon>
        <taxon>Amylocorticiales</taxon>
        <taxon>Amylocorticiaceae</taxon>
        <taxon>Plicatura</taxon>
        <taxon>Plicaturopsis crispa</taxon>
    </lineage>
</organism>
<dbReference type="EMBL" id="KN832571">
    <property type="protein sequence ID" value="KII84435.1"/>
    <property type="molecule type" value="Genomic_DNA"/>
</dbReference>
<dbReference type="HOGENOM" id="CLU_2623025_0_0_1"/>
<dbReference type="AlphaFoldDB" id="A0A0C9SXJ7"/>
<proteinExistence type="predicted"/>
<reference evidence="1 2" key="1">
    <citation type="submission" date="2014-06" db="EMBL/GenBank/DDBJ databases">
        <title>Evolutionary Origins and Diversification of the Mycorrhizal Mutualists.</title>
        <authorList>
            <consortium name="DOE Joint Genome Institute"/>
            <consortium name="Mycorrhizal Genomics Consortium"/>
            <person name="Kohler A."/>
            <person name="Kuo A."/>
            <person name="Nagy L.G."/>
            <person name="Floudas D."/>
            <person name="Copeland A."/>
            <person name="Barry K.W."/>
            <person name="Cichocki N."/>
            <person name="Veneault-Fourrey C."/>
            <person name="LaButti K."/>
            <person name="Lindquist E.A."/>
            <person name="Lipzen A."/>
            <person name="Lundell T."/>
            <person name="Morin E."/>
            <person name="Murat C."/>
            <person name="Riley R."/>
            <person name="Ohm R."/>
            <person name="Sun H."/>
            <person name="Tunlid A."/>
            <person name="Henrissat B."/>
            <person name="Grigoriev I.V."/>
            <person name="Hibbett D.S."/>
            <person name="Martin F."/>
        </authorList>
    </citation>
    <scope>NUCLEOTIDE SEQUENCE [LARGE SCALE GENOMIC DNA]</scope>
    <source>
        <strain evidence="1 2">FD-325 SS-3</strain>
    </source>
</reference>
<protein>
    <submittedName>
        <fullName evidence="1">Uncharacterized protein</fullName>
    </submittedName>
</protein>
<dbReference type="Proteomes" id="UP000053263">
    <property type="component" value="Unassembled WGS sequence"/>
</dbReference>
<evidence type="ECO:0000313" key="1">
    <source>
        <dbReference type="EMBL" id="KII84435.1"/>
    </source>
</evidence>
<evidence type="ECO:0000313" key="2">
    <source>
        <dbReference type="Proteomes" id="UP000053263"/>
    </source>
</evidence>
<sequence>MLLLADSRTLLLVVVHPNLRAYMPERRPTTKHNKEVAYKRTARSGISRALTVHRALLWREVYEPDNKNGGLTSFEGPT</sequence>
<keyword evidence="2" id="KW-1185">Reference proteome</keyword>
<name>A0A0C9SXJ7_PLICR</name>